<keyword evidence="2" id="KW-1185">Reference proteome</keyword>
<dbReference type="STRING" id="742817.HMPREF9449_00522"/>
<dbReference type="AlphaFoldDB" id="H1DE36"/>
<dbReference type="HOGENOM" id="CLU_134879_0_0_10"/>
<evidence type="ECO:0000313" key="1">
    <source>
        <dbReference type="EMBL" id="EHP50833.1"/>
    </source>
</evidence>
<gene>
    <name evidence="1" type="ORF">HMPREF9449_00522</name>
</gene>
<protein>
    <recommendedName>
        <fullName evidence="3">DUF3872 domain-containing protein</fullName>
    </recommendedName>
</protein>
<evidence type="ECO:0008006" key="3">
    <source>
        <dbReference type="Google" id="ProtNLM"/>
    </source>
</evidence>
<reference evidence="1 2" key="1">
    <citation type="submission" date="2012-01" db="EMBL/GenBank/DDBJ databases">
        <title>The Genome Sequence of Odoribacter laneus YIT 12061.</title>
        <authorList>
            <consortium name="The Broad Institute Genome Sequencing Platform"/>
            <person name="Earl A."/>
            <person name="Ward D."/>
            <person name="Feldgarden M."/>
            <person name="Gevers D."/>
            <person name="Morotomi M."/>
            <person name="Young S.K."/>
            <person name="Zeng Q."/>
            <person name="Gargeya S."/>
            <person name="Fitzgerald M."/>
            <person name="Haas B."/>
            <person name="Abouelleil A."/>
            <person name="Alvarado L."/>
            <person name="Arachchi H.M."/>
            <person name="Berlin A."/>
            <person name="Chapman S.B."/>
            <person name="Gearin G."/>
            <person name="Goldberg J."/>
            <person name="Griggs A."/>
            <person name="Gujja S."/>
            <person name="Hansen M."/>
            <person name="Heiman D."/>
            <person name="Howarth C."/>
            <person name="Larimer J."/>
            <person name="Lui A."/>
            <person name="MacDonald P.J.P."/>
            <person name="McCowen C."/>
            <person name="Montmayeur A."/>
            <person name="Murphy C."/>
            <person name="Neiman D."/>
            <person name="Pearson M."/>
            <person name="Priest M."/>
            <person name="Roberts A."/>
            <person name="Saif S."/>
            <person name="Shea T."/>
            <person name="Sisk P."/>
            <person name="Stolte C."/>
            <person name="Sykes S."/>
            <person name="Wortman J."/>
            <person name="Nusbaum C."/>
            <person name="Birren B."/>
        </authorList>
    </citation>
    <scope>NUCLEOTIDE SEQUENCE [LARGE SCALE GENOMIC DNA]</scope>
    <source>
        <strain evidence="1 2">YIT 12061</strain>
    </source>
</reference>
<name>H1DE36_9BACT</name>
<sequence>MKIIMICLLAVLYSCSDELTIKQDYDYSIQTLPVPQKIQKGETVPIEFMIIRDAVYKKAIYSFRFFQTDGKGTLTNDKGQPYTVNRYYNVEDTFTLLYTSRCEETQTLDFVFTDNFGKELEYRVSFQNDGKKE</sequence>
<dbReference type="PROSITE" id="PS51257">
    <property type="entry name" value="PROKAR_LIPOPROTEIN"/>
    <property type="match status" value="1"/>
</dbReference>
<dbReference type="EMBL" id="ADMC01000005">
    <property type="protein sequence ID" value="EHP50833.1"/>
    <property type="molecule type" value="Genomic_DNA"/>
</dbReference>
<comment type="caution">
    <text evidence="1">The sequence shown here is derived from an EMBL/GenBank/DDBJ whole genome shotgun (WGS) entry which is preliminary data.</text>
</comment>
<dbReference type="Proteomes" id="UP000004892">
    <property type="component" value="Unassembled WGS sequence"/>
</dbReference>
<dbReference type="PATRIC" id="fig|742817.3.peg.556"/>
<dbReference type="GeneID" id="98068171"/>
<dbReference type="InterPro" id="IPR038707">
    <property type="entry name" value="TraQ_sf"/>
</dbReference>
<dbReference type="RefSeq" id="WP_009135676.1">
    <property type="nucleotide sequence ID" value="NZ_JH594596.1"/>
</dbReference>
<proteinExistence type="predicted"/>
<evidence type="ECO:0000313" key="2">
    <source>
        <dbReference type="Proteomes" id="UP000004892"/>
    </source>
</evidence>
<dbReference type="Gene3D" id="2.60.40.2410">
    <property type="entry name" value="Uncharacterised protein PF12988, DUF3872"/>
    <property type="match status" value="1"/>
</dbReference>
<organism evidence="1 2">
    <name type="scientific">Odoribacter laneus YIT 12061</name>
    <dbReference type="NCBI Taxonomy" id="742817"/>
    <lineage>
        <taxon>Bacteria</taxon>
        <taxon>Pseudomonadati</taxon>
        <taxon>Bacteroidota</taxon>
        <taxon>Bacteroidia</taxon>
        <taxon>Bacteroidales</taxon>
        <taxon>Odoribacteraceae</taxon>
        <taxon>Odoribacter</taxon>
    </lineage>
</organism>
<dbReference type="Pfam" id="PF12988">
    <property type="entry name" value="TraQ_transposon"/>
    <property type="match status" value="1"/>
</dbReference>
<dbReference type="InterPro" id="IPR024355">
    <property type="entry name" value="TraQ_bacteroidetes"/>
</dbReference>
<accession>H1DE36</accession>